<gene>
    <name evidence="2" type="ORF">EYF80_027310</name>
</gene>
<dbReference type="EMBL" id="SRLO01000292">
    <property type="protein sequence ID" value="TNN62507.1"/>
    <property type="molecule type" value="Genomic_DNA"/>
</dbReference>
<reference evidence="2 3" key="1">
    <citation type="submission" date="2019-03" db="EMBL/GenBank/DDBJ databases">
        <title>First draft genome of Liparis tanakae, snailfish: a comprehensive survey of snailfish specific genes.</title>
        <authorList>
            <person name="Kim W."/>
            <person name="Song I."/>
            <person name="Jeong J.-H."/>
            <person name="Kim D."/>
            <person name="Kim S."/>
            <person name="Ryu S."/>
            <person name="Song J.Y."/>
            <person name="Lee S.K."/>
        </authorList>
    </citation>
    <scope>NUCLEOTIDE SEQUENCE [LARGE SCALE GENOMIC DNA]</scope>
    <source>
        <tissue evidence="2">Muscle</tissue>
    </source>
</reference>
<dbReference type="AlphaFoldDB" id="A0A4Z2H9D2"/>
<dbReference type="Proteomes" id="UP000314294">
    <property type="component" value="Unassembled WGS sequence"/>
</dbReference>
<sequence length="66" mass="7089">MVELSAPPPQALGSDARSRCADRTPLKSGHMTRGRGRSFIPMDGFVLHASLGQWEGPLSVAELRVS</sequence>
<organism evidence="2 3">
    <name type="scientific">Liparis tanakae</name>
    <name type="common">Tanaka's snailfish</name>
    <dbReference type="NCBI Taxonomy" id="230148"/>
    <lineage>
        <taxon>Eukaryota</taxon>
        <taxon>Metazoa</taxon>
        <taxon>Chordata</taxon>
        <taxon>Craniata</taxon>
        <taxon>Vertebrata</taxon>
        <taxon>Euteleostomi</taxon>
        <taxon>Actinopterygii</taxon>
        <taxon>Neopterygii</taxon>
        <taxon>Teleostei</taxon>
        <taxon>Neoteleostei</taxon>
        <taxon>Acanthomorphata</taxon>
        <taxon>Eupercaria</taxon>
        <taxon>Perciformes</taxon>
        <taxon>Cottioidei</taxon>
        <taxon>Cottales</taxon>
        <taxon>Liparidae</taxon>
        <taxon>Liparis</taxon>
    </lineage>
</organism>
<comment type="caution">
    <text evidence="2">The sequence shown here is derived from an EMBL/GenBank/DDBJ whole genome shotgun (WGS) entry which is preliminary data.</text>
</comment>
<evidence type="ECO:0000313" key="2">
    <source>
        <dbReference type="EMBL" id="TNN62507.1"/>
    </source>
</evidence>
<feature type="compositionally biased region" description="Basic and acidic residues" evidence="1">
    <location>
        <begin position="16"/>
        <end position="25"/>
    </location>
</feature>
<accession>A0A4Z2H9D2</accession>
<evidence type="ECO:0000256" key="1">
    <source>
        <dbReference type="SAM" id="MobiDB-lite"/>
    </source>
</evidence>
<evidence type="ECO:0000313" key="3">
    <source>
        <dbReference type="Proteomes" id="UP000314294"/>
    </source>
</evidence>
<feature type="compositionally biased region" description="Pro residues" evidence="1">
    <location>
        <begin position="1"/>
        <end position="10"/>
    </location>
</feature>
<name>A0A4Z2H9D2_9TELE</name>
<feature type="region of interest" description="Disordered" evidence="1">
    <location>
        <begin position="1"/>
        <end position="35"/>
    </location>
</feature>
<keyword evidence="3" id="KW-1185">Reference proteome</keyword>
<protein>
    <submittedName>
        <fullName evidence="2">Uncharacterized protein</fullName>
    </submittedName>
</protein>
<proteinExistence type="predicted"/>